<sequence length="305" mass="32792">MKRLISCVIRCTVRPALSPSVPVWLQRACINASGLLQPAPPHKSHERIVSGVDTRVIEPTDIVAGRGVLYLHGGGYVLGGIRSHAKLAAWLGKSVRAKVWLPEYRLAPEETYPGALQDALLVYTTLLAEGQDPQQMILAGDSAGGGLALATATAIRDTGLPLPGGIVLFSPWADLSLSGASLKTHATRDAMLKHDWLRWCAKVYRGAAEVTDPGCSPLFARLEELPPMLIHVGSEEVLLDDTLRLAEYARAAGVSVEQSCFDGVGHVFQFHAGMLKEANQSLRQVGEFIDRLMPPCMAADKGSET</sequence>
<evidence type="ECO:0000313" key="5">
    <source>
        <dbReference type="EMBL" id="MBC9250938.1"/>
    </source>
</evidence>
<organism evidence="5 6">
    <name type="scientific">Aquipseudomonas alcaligenes</name>
    <name type="common">Pseudomonas alcaligenes</name>
    <dbReference type="NCBI Taxonomy" id="43263"/>
    <lineage>
        <taxon>Bacteria</taxon>
        <taxon>Pseudomonadati</taxon>
        <taxon>Pseudomonadota</taxon>
        <taxon>Gammaproteobacteria</taxon>
        <taxon>Pseudomonadales</taxon>
        <taxon>Pseudomonadaceae</taxon>
        <taxon>Aquipseudomonas</taxon>
    </lineage>
</organism>
<evidence type="ECO:0000256" key="2">
    <source>
        <dbReference type="ARBA" id="ARBA00022801"/>
    </source>
</evidence>
<dbReference type="PANTHER" id="PTHR48081">
    <property type="entry name" value="AB HYDROLASE SUPERFAMILY PROTEIN C4A8.06C"/>
    <property type="match status" value="1"/>
</dbReference>
<keyword evidence="2" id="KW-0378">Hydrolase</keyword>
<dbReference type="InterPro" id="IPR033140">
    <property type="entry name" value="Lipase_GDXG_put_SER_AS"/>
</dbReference>
<feature type="domain" description="Alpha/beta hydrolase fold-3" evidence="4">
    <location>
        <begin position="68"/>
        <end position="269"/>
    </location>
</feature>
<dbReference type="PANTHER" id="PTHR48081:SF30">
    <property type="entry name" value="ACETYL-HYDROLASE LIPR-RELATED"/>
    <property type="match status" value="1"/>
</dbReference>
<evidence type="ECO:0000313" key="6">
    <source>
        <dbReference type="Proteomes" id="UP000744555"/>
    </source>
</evidence>
<dbReference type="PROSITE" id="PS01174">
    <property type="entry name" value="LIPASE_GDXG_SER"/>
    <property type="match status" value="1"/>
</dbReference>
<dbReference type="InterPro" id="IPR013094">
    <property type="entry name" value="AB_hydrolase_3"/>
</dbReference>
<dbReference type="Pfam" id="PF07859">
    <property type="entry name" value="Abhydrolase_3"/>
    <property type="match status" value="1"/>
</dbReference>
<proteinExistence type="inferred from homology"/>
<dbReference type="Gene3D" id="3.40.50.1820">
    <property type="entry name" value="alpha/beta hydrolase"/>
    <property type="match status" value="1"/>
</dbReference>
<evidence type="ECO:0000256" key="1">
    <source>
        <dbReference type="ARBA" id="ARBA00010515"/>
    </source>
</evidence>
<dbReference type="InterPro" id="IPR029058">
    <property type="entry name" value="AB_hydrolase_fold"/>
</dbReference>
<reference evidence="5 6" key="1">
    <citation type="submission" date="2016-06" db="EMBL/GenBank/DDBJ databases">
        <authorList>
            <person name="Ramos C."/>
            <person name="Pintado A."/>
            <person name="Crespo-Gomez J.I."/>
        </authorList>
    </citation>
    <scope>NUCLEOTIDE SEQUENCE [LARGE SCALE GENOMIC DNA]</scope>
    <source>
        <strain evidence="5 6">AVO110</strain>
    </source>
</reference>
<dbReference type="RefSeq" id="WP_187806005.1">
    <property type="nucleotide sequence ID" value="NZ_LZEU01000001.1"/>
</dbReference>
<accession>A0ABR7S3B0</accession>
<gene>
    <name evidence="5" type="ORF">A9179_11675</name>
</gene>
<dbReference type="Proteomes" id="UP000744555">
    <property type="component" value="Unassembled WGS sequence"/>
</dbReference>
<comment type="similarity">
    <text evidence="1">Belongs to the 'GDXG' lipolytic enzyme family.</text>
</comment>
<dbReference type="EMBL" id="LZEU01000001">
    <property type="protein sequence ID" value="MBC9250938.1"/>
    <property type="molecule type" value="Genomic_DNA"/>
</dbReference>
<evidence type="ECO:0000259" key="4">
    <source>
        <dbReference type="Pfam" id="PF07859"/>
    </source>
</evidence>
<protein>
    <submittedName>
        <fullName evidence="5">Acetylesterase</fullName>
    </submittedName>
</protein>
<name>A0ABR7S3B0_AQUAC</name>
<evidence type="ECO:0000256" key="3">
    <source>
        <dbReference type="PROSITE-ProRule" id="PRU10038"/>
    </source>
</evidence>
<comment type="caution">
    <text evidence="5">The sequence shown here is derived from an EMBL/GenBank/DDBJ whole genome shotgun (WGS) entry which is preliminary data.</text>
</comment>
<keyword evidence="6" id="KW-1185">Reference proteome</keyword>
<dbReference type="SUPFAM" id="SSF53474">
    <property type="entry name" value="alpha/beta-Hydrolases"/>
    <property type="match status" value="1"/>
</dbReference>
<dbReference type="InterPro" id="IPR050300">
    <property type="entry name" value="GDXG_lipolytic_enzyme"/>
</dbReference>
<feature type="active site" evidence="3">
    <location>
        <position position="142"/>
    </location>
</feature>